<reference evidence="7" key="2">
    <citation type="submission" date="2021-03" db="UniProtKB">
        <authorList>
            <consortium name="EnsemblPlants"/>
        </authorList>
    </citation>
    <scope>IDENTIFICATION</scope>
</reference>
<evidence type="ECO:0000313" key="7">
    <source>
        <dbReference type="EnsemblPlants" id="AUR62004263-RA:cds"/>
    </source>
</evidence>
<keyword evidence="8" id="KW-1185">Reference proteome</keyword>
<dbReference type="Proteomes" id="UP000596660">
    <property type="component" value="Unplaced"/>
</dbReference>
<reference evidence="7" key="1">
    <citation type="journal article" date="2017" name="Nature">
        <title>The genome of Chenopodium quinoa.</title>
        <authorList>
            <person name="Jarvis D.E."/>
            <person name="Ho Y.S."/>
            <person name="Lightfoot D.J."/>
            <person name="Schmoeckel S.M."/>
            <person name="Li B."/>
            <person name="Borm T.J.A."/>
            <person name="Ohyanagi H."/>
            <person name="Mineta K."/>
            <person name="Michell C.T."/>
            <person name="Saber N."/>
            <person name="Kharbatia N.M."/>
            <person name="Rupper R.R."/>
            <person name="Sharp A.R."/>
            <person name="Dally N."/>
            <person name="Boughton B.A."/>
            <person name="Woo Y.H."/>
            <person name="Gao G."/>
            <person name="Schijlen E.G.W.M."/>
            <person name="Guo X."/>
            <person name="Momin A.A."/>
            <person name="Negrao S."/>
            <person name="Al-Babili S."/>
            <person name="Gehring C."/>
            <person name="Roessner U."/>
            <person name="Jung C."/>
            <person name="Murphy K."/>
            <person name="Arold S.T."/>
            <person name="Gojobori T."/>
            <person name="van der Linden C.G."/>
            <person name="van Loo E.N."/>
            <person name="Jellen E.N."/>
            <person name="Maughan P.J."/>
            <person name="Tester M."/>
        </authorList>
    </citation>
    <scope>NUCLEOTIDE SEQUENCE [LARGE SCALE GENOMIC DNA]</scope>
    <source>
        <strain evidence="7">cv. PI 614886</strain>
    </source>
</reference>
<dbReference type="FunFam" id="2.60.120.330:FF:000026">
    <property type="entry name" value="DIBOA-glucoside dioxygenase BX6"/>
    <property type="match status" value="1"/>
</dbReference>
<evidence type="ECO:0000256" key="3">
    <source>
        <dbReference type="ARBA" id="ARBA00023002"/>
    </source>
</evidence>
<gene>
    <name evidence="7" type="primary">LOC110714564</name>
</gene>
<comment type="similarity">
    <text evidence="1 5">Belongs to the iron/ascorbate-dependent oxidoreductase family.</text>
</comment>
<dbReference type="PROSITE" id="PS51471">
    <property type="entry name" value="FE2OG_OXY"/>
    <property type="match status" value="1"/>
</dbReference>
<protein>
    <recommendedName>
        <fullName evidence="6">Fe2OG dioxygenase domain-containing protein</fullName>
    </recommendedName>
</protein>
<dbReference type="OMA" id="VGQYYPY"/>
<dbReference type="InterPro" id="IPR044861">
    <property type="entry name" value="IPNS-like_FE2OG_OXY"/>
</dbReference>
<dbReference type="InterPro" id="IPR027443">
    <property type="entry name" value="IPNS-like_sf"/>
</dbReference>
<evidence type="ECO:0000256" key="2">
    <source>
        <dbReference type="ARBA" id="ARBA00022723"/>
    </source>
</evidence>
<proteinExistence type="inferred from homology"/>
<organism evidence="7 8">
    <name type="scientific">Chenopodium quinoa</name>
    <name type="common">Quinoa</name>
    <dbReference type="NCBI Taxonomy" id="63459"/>
    <lineage>
        <taxon>Eukaryota</taxon>
        <taxon>Viridiplantae</taxon>
        <taxon>Streptophyta</taxon>
        <taxon>Embryophyta</taxon>
        <taxon>Tracheophyta</taxon>
        <taxon>Spermatophyta</taxon>
        <taxon>Magnoliopsida</taxon>
        <taxon>eudicotyledons</taxon>
        <taxon>Gunneridae</taxon>
        <taxon>Pentapetalae</taxon>
        <taxon>Caryophyllales</taxon>
        <taxon>Chenopodiaceae</taxon>
        <taxon>Chenopodioideae</taxon>
        <taxon>Atripliceae</taxon>
        <taxon>Chenopodium</taxon>
    </lineage>
</organism>
<keyword evidence="3 5" id="KW-0560">Oxidoreductase</keyword>
<dbReference type="Pfam" id="PF14226">
    <property type="entry name" value="DIOX_N"/>
    <property type="match status" value="1"/>
</dbReference>
<keyword evidence="4 5" id="KW-0408">Iron</keyword>
<dbReference type="InterPro" id="IPR026992">
    <property type="entry name" value="DIOX_N"/>
</dbReference>
<dbReference type="InterPro" id="IPR005123">
    <property type="entry name" value="Oxoglu/Fe-dep_dioxygenase_dom"/>
</dbReference>
<evidence type="ECO:0000313" key="8">
    <source>
        <dbReference type="Proteomes" id="UP000596660"/>
    </source>
</evidence>
<dbReference type="KEGG" id="cqi:110714564"/>
<name>A0A803KZ04_CHEQI</name>
<dbReference type="GO" id="GO:0051213">
    <property type="term" value="F:dioxygenase activity"/>
    <property type="evidence" value="ECO:0007669"/>
    <property type="project" value="UniProtKB-ARBA"/>
</dbReference>
<dbReference type="RefSeq" id="XP_021748796.1">
    <property type="nucleotide sequence ID" value="XM_021893104.1"/>
</dbReference>
<accession>A0A803KZ04</accession>
<dbReference type="SUPFAM" id="SSF51197">
    <property type="entry name" value="Clavaminate synthase-like"/>
    <property type="match status" value="1"/>
</dbReference>
<dbReference type="Gramene" id="AUR62004263-RA">
    <property type="protein sequence ID" value="AUR62004263-RA:cds"/>
    <property type="gene ID" value="AUR62004263"/>
</dbReference>
<dbReference type="OrthoDB" id="288590at2759"/>
<evidence type="ECO:0000256" key="4">
    <source>
        <dbReference type="ARBA" id="ARBA00023004"/>
    </source>
</evidence>
<dbReference type="GO" id="GO:0046872">
    <property type="term" value="F:metal ion binding"/>
    <property type="evidence" value="ECO:0007669"/>
    <property type="project" value="UniProtKB-KW"/>
</dbReference>
<dbReference type="Pfam" id="PF03171">
    <property type="entry name" value="2OG-FeII_Oxy"/>
    <property type="match status" value="1"/>
</dbReference>
<dbReference type="AlphaFoldDB" id="A0A803KZ04"/>
<keyword evidence="2 5" id="KW-0479">Metal-binding</keyword>
<evidence type="ECO:0000256" key="5">
    <source>
        <dbReference type="RuleBase" id="RU003682"/>
    </source>
</evidence>
<sequence length="365" mass="41209">MTTSRILQDDEYDLSKELQEFEDTKLGVKGLVDSGIAQIPRIFHFPPEALFDHEPQQPNSSNDMIIPVIDLSGEHKDLVQQLRDGSAKFGFFQVINHGIPISLLDRLIDAVKAFHELQPQEKMQVYRRDMVTARSGVGFYSNYDLFHSKAASWQDTLAVRLAPIPFDPNEVPEVCRTEVVEWDKEVENLGERLMGLLCEGLGLSADKLTGKSYLGRRTMVGQYYPYCPEPDKTVGIASHTDPGILTVLLQDQVGGLQVEYDGKWIDLKPIHGALVVNIGDLLQIISNDEYKSGEHRVFANPFHTPRVSNAVFFSPGIHENIYGPLPELVSPEKPALYQQLKFSDLVRRFFSKELEGKSMASYFRL</sequence>
<dbReference type="EnsemblPlants" id="AUR62004263-RA">
    <property type="protein sequence ID" value="AUR62004263-RA:cds"/>
    <property type="gene ID" value="AUR62004263"/>
</dbReference>
<dbReference type="Gene3D" id="2.60.120.330">
    <property type="entry name" value="B-lactam Antibiotic, Isopenicillin N Synthase, Chain"/>
    <property type="match status" value="1"/>
</dbReference>
<feature type="domain" description="Fe2OG dioxygenase" evidence="6">
    <location>
        <begin position="212"/>
        <end position="315"/>
    </location>
</feature>
<evidence type="ECO:0000259" key="6">
    <source>
        <dbReference type="PROSITE" id="PS51471"/>
    </source>
</evidence>
<dbReference type="PANTHER" id="PTHR10209:SF751">
    <property type="entry name" value="OS06G0255100 PROTEIN"/>
    <property type="match status" value="1"/>
</dbReference>
<evidence type="ECO:0000256" key="1">
    <source>
        <dbReference type="ARBA" id="ARBA00008056"/>
    </source>
</evidence>
<dbReference type="PANTHER" id="PTHR10209">
    <property type="entry name" value="OXIDOREDUCTASE, 2OG-FE II OXYGENASE FAMILY PROTEIN"/>
    <property type="match status" value="1"/>
</dbReference>
<dbReference type="GeneID" id="110714564"/>